<name>A0AA41UBL7_9HYPH</name>
<feature type="chain" id="PRO_5041383221" description="Carboxypeptidase regulatory-like domain-containing protein" evidence="2">
    <location>
        <begin position="24"/>
        <end position="342"/>
    </location>
</feature>
<evidence type="ECO:0000256" key="1">
    <source>
        <dbReference type="SAM" id="MobiDB-lite"/>
    </source>
</evidence>
<dbReference type="AlphaFoldDB" id="A0AA41UBL7"/>
<accession>A0AA41UBL7</accession>
<dbReference type="EMBL" id="JALAZD010000001">
    <property type="protein sequence ID" value="MCI0127495.1"/>
    <property type="molecule type" value="Genomic_DNA"/>
</dbReference>
<protein>
    <recommendedName>
        <fullName evidence="5">Carboxypeptidase regulatory-like domain-containing protein</fullName>
    </recommendedName>
</protein>
<sequence>MVRRSWVMAIGLLAALLAPQIAASQEAPEPRPRAEHDAAQAKASGEPQDQAPTPEAPANEPSAMVEPGEVPGVAADTPATDAIRAVTQAPQPVHLSARVTEKGNTIPEGLVWRIFETKTDNNGQLAMVAKSDDSEATLSLPPGQYVIHVAYGRAQASDTITVNPGNNDKTMVLDAGALRLNSAITGDVAIPLNLEHFDIFSGGTSDADRILVAQNVAANDTVTLNAGTYHVVSYFGDVNAIVRADLRVEPGQLTEATLYHRASQISLKLVSEAGGEAIADVDWTVKSADGKTVFQEIGAFPATVLQEGDYTVLAKRGDTVYNRAFQVVPGQPREIEVLTSVY</sequence>
<comment type="caution">
    <text evidence="3">The sequence shown here is derived from an EMBL/GenBank/DDBJ whole genome shotgun (WGS) entry which is preliminary data.</text>
</comment>
<keyword evidence="2" id="KW-0732">Signal</keyword>
<evidence type="ECO:0000313" key="4">
    <source>
        <dbReference type="Proteomes" id="UP001156140"/>
    </source>
</evidence>
<gene>
    <name evidence="3" type="ORF">ML536_11740</name>
</gene>
<reference evidence="3" key="1">
    <citation type="submission" date="2022-03" db="EMBL/GenBank/DDBJ databases">
        <title>The complete genome sequence of a Methyloterrigena soli.</title>
        <authorList>
            <person name="Zi Z."/>
        </authorList>
    </citation>
    <scope>NUCLEOTIDE SEQUENCE</scope>
    <source>
        <strain evidence="3">M48</strain>
    </source>
</reference>
<evidence type="ECO:0008006" key="5">
    <source>
        <dbReference type="Google" id="ProtNLM"/>
    </source>
</evidence>
<evidence type="ECO:0000313" key="3">
    <source>
        <dbReference type="EMBL" id="MCI0127495.1"/>
    </source>
</evidence>
<feature type="region of interest" description="Disordered" evidence="1">
    <location>
        <begin position="23"/>
        <end position="75"/>
    </location>
</feature>
<dbReference type="Proteomes" id="UP001156140">
    <property type="component" value="Unassembled WGS sequence"/>
</dbReference>
<feature type="compositionally biased region" description="Basic and acidic residues" evidence="1">
    <location>
        <begin position="28"/>
        <end position="39"/>
    </location>
</feature>
<organism evidence="3 4">
    <name type="scientific">Paradevosia shaoguanensis</name>
    <dbReference type="NCBI Taxonomy" id="1335043"/>
    <lineage>
        <taxon>Bacteria</taxon>
        <taxon>Pseudomonadati</taxon>
        <taxon>Pseudomonadota</taxon>
        <taxon>Alphaproteobacteria</taxon>
        <taxon>Hyphomicrobiales</taxon>
        <taxon>Devosiaceae</taxon>
        <taxon>Paradevosia</taxon>
    </lineage>
</organism>
<dbReference type="RefSeq" id="WP_281735965.1">
    <property type="nucleotide sequence ID" value="NZ_JAKETQ010000001.1"/>
</dbReference>
<evidence type="ECO:0000256" key="2">
    <source>
        <dbReference type="SAM" id="SignalP"/>
    </source>
</evidence>
<feature type="signal peptide" evidence="2">
    <location>
        <begin position="1"/>
        <end position="23"/>
    </location>
</feature>
<proteinExistence type="predicted"/>
<keyword evidence="4" id="KW-1185">Reference proteome</keyword>